<accession>A0A098VY93</accession>
<proteinExistence type="predicted"/>
<protein>
    <submittedName>
        <fullName evidence="1">Putative large subunit of mitochondrial ribosomal protein</fullName>
    </submittedName>
</protein>
<organism evidence="1 2">
    <name type="scientific">Mitosporidium daphniae</name>
    <dbReference type="NCBI Taxonomy" id="1485682"/>
    <lineage>
        <taxon>Eukaryota</taxon>
        <taxon>Fungi</taxon>
        <taxon>Fungi incertae sedis</taxon>
        <taxon>Microsporidia</taxon>
        <taxon>Mitosporidium</taxon>
    </lineage>
</organism>
<dbReference type="AlphaFoldDB" id="A0A098VY93"/>
<dbReference type="GeneID" id="25258393"/>
<dbReference type="Gene3D" id="3.40.30.10">
    <property type="entry name" value="Glutaredoxin"/>
    <property type="match status" value="1"/>
</dbReference>
<dbReference type="GO" id="GO:0005840">
    <property type="term" value="C:ribosome"/>
    <property type="evidence" value="ECO:0007669"/>
    <property type="project" value="UniProtKB-KW"/>
</dbReference>
<comment type="caution">
    <text evidence="1">The sequence shown here is derived from an EMBL/GenBank/DDBJ whole genome shotgun (WGS) entry which is preliminary data.</text>
</comment>
<reference evidence="1 2" key="1">
    <citation type="submission" date="2014-04" db="EMBL/GenBank/DDBJ databases">
        <title>A new species of microsporidia sheds light on the evolution of extreme parasitism.</title>
        <authorList>
            <person name="Haag K.L."/>
            <person name="James T.Y."/>
            <person name="Larsson R."/>
            <person name="Schaer T.M."/>
            <person name="Refardt D."/>
            <person name="Pombert J.-F."/>
            <person name="Ebert D."/>
        </authorList>
    </citation>
    <scope>NUCLEOTIDE SEQUENCE [LARGE SCALE GENOMIC DNA]</scope>
    <source>
        <strain evidence="1 2">UGP3</strain>
        <tissue evidence="1">Spores</tissue>
    </source>
</reference>
<keyword evidence="1" id="KW-0687">Ribonucleoprotein</keyword>
<keyword evidence="1" id="KW-0689">Ribosomal protein</keyword>
<dbReference type="VEuPathDB" id="MicrosporidiaDB:DI09_13p350"/>
<name>A0A098VY93_9MICR</name>
<gene>
    <name evidence="1" type="ORF">DI09_13p350</name>
</gene>
<evidence type="ECO:0000313" key="2">
    <source>
        <dbReference type="Proteomes" id="UP000029725"/>
    </source>
</evidence>
<dbReference type="OrthoDB" id="88at2759"/>
<evidence type="ECO:0000313" key="1">
    <source>
        <dbReference type="EMBL" id="KGG52746.1"/>
    </source>
</evidence>
<keyword evidence="2" id="KW-1185">Reference proteome</keyword>
<sequence>MVNYAKEHPSVEFLIRPRFSKVPQAIATYSISISSNPVDTGRVEVISFKKKNIHQIHEALMDLRNGSGLEPKKFHIGVNSHAPAIRNLWDPWHGANLCPFNGTEQQWRRTLKFSRVKLAQQRKSEKAALLKNFSTLYDNSKHQLTSRLNRLEK</sequence>
<dbReference type="HOGENOM" id="CLU_1713719_0_0_1"/>
<dbReference type="Proteomes" id="UP000029725">
    <property type="component" value="Unassembled WGS sequence"/>
</dbReference>
<dbReference type="RefSeq" id="XP_013239173.1">
    <property type="nucleotide sequence ID" value="XM_013383719.1"/>
</dbReference>
<dbReference type="EMBL" id="JMKJ01000044">
    <property type="protein sequence ID" value="KGG52746.1"/>
    <property type="molecule type" value="Genomic_DNA"/>
</dbReference>